<evidence type="ECO:0000313" key="2">
    <source>
        <dbReference type="Proteomes" id="UP000276776"/>
    </source>
</evidence>
<reference evidence="1 2" key="2">
    <citation type="submission" date="2018-11" db="EMBL/GenBank/DDBJ databases">
        <authorList>
            <consortium name="Pathogen Informatics"/>
        </authorList>
    </citation>
    <scope>NUCLEOTIDE SEQUENCE [LARGE SCALE GENOMIC DNA]</scope>
</reference>
<keyword evidence="2" id="KW-1185">Reference proteome</keyword>
<sequence>MDDLWLRNGSNANKMLMIPPSHPSQWPMYPLDNSGQIPVNFGHISGTASNNITSYDSVVTSISCNQRQNIHSSSIIPKHSVSSAGNNDRNTTSSATTTIATTIKNVKMEQTLPANTVRSYSHLI</sequence>
<evidence type="ECO:0000313" key="3">
    <source>
        <dbReference type="WBParaSite" id="TCLT_0000870801-mRNA-1"/>
    </source>
</evidence>
<dbReference type="EMBL" id="UYYF01004671">
    <property type="protein sequence ID" value="VDN06276.1"/>
    <property type="molecule type" value="Genomic_DNA"/>
</dbReference>
<dbReference type="WBParaSite" id="TCLT_0000870801-mRNA-1">
    <property type="protein sequence ID" value="TCLT_0000870801-mRNA-1"/>
    <property type="gene ID" value="TCLT_0000870801"/>
</dbReference>
<reference evidence="3" key="1">
    <citation type="submission" date="2017-02" db="UniProtKB">
        <authorList>
            <consortium name="WormBaseParasite"/>
        </authorList>
    </citation>
    <scope>IDENTIFICATION</scope>
</reference>
<dbReference type="OrthoDB" id="5875843at2759"/>
<accession>A0A0N5D6N9</accession>
<gene>
    <name evidence="1" type="ORF">TCLT_LOCUS8697</name>
</gene>
<name>A0A0N5D6N9_THECL</name>
<protein>
    <submittedName>
        <fullName evidence="3">OAR domain-containing protein</fullName>
    </submittedName>
</protein>
<dbReference type="AlphaFoldDB" id="A0A0N5D6N9"/>
<dbReference type="Proteomes" id="UP000276776">
    <property type="component" value="Unassembled WGS sequence"/>
</dbReference>
<evidence type="ECO:0000313" key="1">
    <source>
        <dbReference type="EMBL" id="VDN06276.1"/>
    </source>
</evidence>
<organism evidence="3">
    <name type="scientific">Thelazia callipaeda</name>
    <name type="common">Oriental eyeworm</name>
    <name type="synonym">Parasitic nematode</name>
    <dbReference type="NCBI Taxonomy" id="103827"/>
    <lineage>
        <taxon>Eukaryota</taxon>
        <taxon>Metazoa</taxon>
        <taxon>Ecdysozoa</taxon>
        <taxon>Nematoda</taxon>
        <taxon>Chromadorea</taxon>
        <taxon>Rhabditida</taxon>
        <taxon>Spirurina</taxon>
        <taxon>Spiruromorpha</taxon>
        <taxon>Thelazioidea</taxon>
        <taxon>Thelaziidae</taxon>
        <taxon>Thelazia</taxon>
    </lineage>
</organism>
<proteinExistence type="predicted"/>